<keyword evidence="7" id="KW-0067">ATP-binding</keyword>
<dbReference type="InterPro" id="IPR020562">
    <property type="entry name" value="PRibGlycinamide_synth_N"/>
</dbReference>
<dbReference type="SUPFAM" id="SSF51246">
    <property type="entry name" value="Rudiment single hybrid motif"/>
    <property type="match status" value="1"/>
</dbReference>
<dbReference type="UniPathway" id="UPA00074">
    <property type="reaction ID" value="UER00125"/>
</dbReference>
<dbReference type="PANTHER" id="PTHR43472:SF1">
    <property type="entry name" value="PHOSPHORIBOSYLAMINE--GLYCINE LIGASE, CHLOROPLASTIC"/>
    <property type="match status" value="1"/>
</dbReference>
<evidence type="ECO:0000256" key="5">
    <source>
        <dbReference type="ARBA" id="ARBA00022741"/>
    </source>
</evidence>
<dbReference type="GO" id="GO:0005524">
    <property type="term" value="F:ATP binding"/>
    <property type="evidence" value="ECO:0007669"/>
    <property type="project" value="UniProtKB-KW"/>
</dbReference>
<dbReference type="InterPro" id="IPR037123">
    <property type="entry name" value="PRibGlycinamide_synth_C_sf"/>
</dbReference>
<dbReference type="Gene3D" id="3.90.600.10">
    <property type="entry name" value="Phosphoribosylglycinamide synthetase, C-terminal domain"/>
    <property type="match status" value="1"/>
</dbReference>
<keyword evidence="4" id="KW-0479">Metal-binding</keyword>
<feature type="domain" description="ATP-grasp" evidence="13">
    <location>
        <begin position="110"/>
        <end position="317"/>
    </location>
</feature>
<feature type="region of interest" description="Disordered" evidence="12">
    <location>
        <begin position="212"/>
        <end position="236"/>
    </location>
</feature>
<evidence type="ECO:0000256" key="1">
    <source>
        <dbReference type="ARBA" id="ARBA00005174"/>
    </source>
</evidence>
<keyword evidence="8" id="KW-0464">Manganese</keyword>
<dbReference type="Pfam" id="PF02843">
    <property type="entry name" value="GARS_C"/>
    <property type="match status" value="1"/>
</dbReference>
<dbReference type="Pfam" id="PF01071">
    <property type="entry name" value="GARS_A"/>
    <property type="match status" value="1"/>
</dbReference>
<dbReference type="GO" id="GO:0006189">
    <property type="term" value="P:'de novo' IMP biosynthetic process"/>
    <property type="evidence" value="ECO:0007669"/>
    <property type="project" value="UniProtKB-UniPathway"/>
</dbReference>
<dbReference type="InterPro" id="IPR013815">
    <property type="entry name" value="ATP_grasp_subdomain_1"/>
</dbReference>
<dbReference type="InterPro" id="IPR016185">
    <property type="entry name" value="PreATP-grasp_dom_sf"/>
</dbReference>
<evidence type="ECO:0000256" key="11">
    <source>
        <dbReference type="ARBA" id="ARBA00042864"/>
    </source>
</evidence>
<dbReference type="FunFam" id="3.40.50.20:FF:000006">
    <property type="entry name" value="Phosphoribosylamine--glycine ligase, chloroplastic"/>
    <property type="match status" value="1"/>
</dbReference>
<dbReference type="EC" id="6.3.4.13" evidence="2"/>
<dbReference type="Gene3D" id="3.30.1490.20">
    <property type="entry name" value="ATP-grasp fold, A domain"/>
    <property type="match status" value="1"/>
</dbReference>
<evidence type="ECO:0000256" key="4">
    <source>
        <dbReference type="ARBA" id="ARBA00022723"/>
    </source>
</evidence>
<dbReference type="FunFam" id="3.30.1490.20:FF:000006">
    <property type="entry name" value="phosphoribosylamine--glycine ligase, chloroplastic-like"/>
    <property type="match status" value="1"/>
</dbReference>
<dbReference type="Gene3D" id="3.40.50.20">
    <property type="match status" value="1"/>
</dbReference>
<dbReference type="GO" id="GO:0009113">
    <property type="term" value="P:purine nucleobase biosynthetic process"/>
    <property type="evidence" value="ECO:0007669"/>
    <property type="project" value="InterPro"/>
</dbReference>
<dbReference type="InterPro" id="IPR011761">
    <property type="entry name" value="ATP-grasp"/>
</dbReference>
<evidence type="ECO:0000256" key="3">
    <source>
        <dbReference type="ARBA" id="ARBA00022598"/>
    </source>
</evidence>
<dbReference type="Pfam" id="PF02844">
    <property type="entry name" value="GARS_N"/>
    <property type="match status" value="1"/>
</dbReference>
<dbReference type="InterPro" id="IPR020560">
    <property type="entry name" value="PRibGlycinamide_synth_C-dom"/>
</dbReference>
<dbReference type="GO" id="GO:0004637">
    <property type="term" value="F:phosphoribosylamine-glycine ligase activity"/>
    <property type="evidence" value="ECO:0007669"/>
    <property type="project" value="UniProtKB-EC"/>
</dbReference>
<organism evidence="14">
    <name type="scientific">hydrothermal vent metagenome</name>
    <dbReference type="NCBI Taxonomy" id="652676"/>
    <lineage>
        <taxon>unclassified sequences</taxon>
        <taxon>metagenomes</taxon>
        <taxon>ecological metagenomes</taxon>
    </lineage>
</organism>
<accession>A0A160TUQ9</accession>
<dbReference type="SMART" id="SM01210">
    <property type="entry name" value="GARS_C"/>
    <property type="match status" value="1"/>
</dbReference>
<keyword evidence="5" id="KW-0547">Nucleotide-binding</keyword>
<evidence type="ECO:0000256" key="12">
    <source>
        <dbReference type="SAM" id="MobiDB-lite"/>
    </source>
</evidence>
<name>A0A160TUQ9_9ZZZZ</name>
<dbReference type="HAMAP" id="MF_00138">
    <property type="entry name" value="GARS"/>
    <property type="match status" value="1"/>
</dbReference>
<sequence length="432" mass="46531">MAKVLVVGSGGREHALAWKLAQSDRINTVFVAPGNAGTAHENGVENIAIAADDTDRLCEFAQLEGINLTVIGPEGPLVEGIVDRFTEKGLRCLGPSGKAAQLEGSKSFAKDFLQRHNIPTAEHQVFSESRKAYAWLESNEPPFVIKADGLAAGKGVIITHELKEAKQAITQILEEQRFGDAGNQVVIEQFLSGEEVSYICLVSGKEVLPLATSQDHKARDDGDQGPNTGGMGAYSPAPIVDPSLDQRILKQVIEPTVNGLASEGIPYTGFLYAGLMIGEDNVPRVLEFNCRLGDPETQPILMRLNSDLATLCDAVLDGHIADIDVVWDKRCSLGVVMASAGYPDCYDIGLPIDGLDTPEKDTVKVFHAGTHDRDGQVLTSGGRVLCVTALGSDIESARDLVYSTIKSIHWPGSFWRADIGHRALARQETEHK</sequence>
<keyword evidence="6" id="KW-0658">Purine biosynthesis</keyword>
<evidence type="ECO:0000259" key="13">
    <source>
        <dbReference type="PROSITE" id="PS50975"/>
    </source>
</evidence>
<dbReference type="NCBIfam" id="TIGR00877">
    <property type="entry name" value="purD"/>
    <property type="match status" value="1"/>
</dbReference>
<dbReference type="PROSITE" id="PS50975">
    <property type="entry name" value="ATP_GRASP"/>
    <property type="match status" value="1"/>
</dbReference>
<comment type="similarity">
    <text evidence="9">Belongs to the GARS family.</text>
</comment>
<dbReference type="InterPro" id="IPR011054">
    <property type="entry name" value="Rudment_hybrid_motif"/>
</dbReference>
<dbReference type="GO" id="GO:0046872">
    <property type="term" value="F:metal ion binding"/>
    <property type="evidence" value="ECO:0007669"/>
    <property type="project" value="UniProtKB-KW"/>
</dbReference>
<dbReference type="AlphaFoldDB" id="A0A160TUQ9"/>
<dbReference type="PROSITE" id="PS00184">
    <property type="entry name" value="GARS"/>
    <property type="match status" value="1"/>
</dbReference>
<dbReference type="SUPFAM" id="SSF56059">
    <property type="entry name" value="Glutathione synthetase ATP-binding domain-like"/>
    <property type="match status" value="1"/>
</dbReference>
<protein>
    <recommendedName>
        <fullName evidence="2">phosphoribosylamine--glycine ligase</fullName>
        <ecNumber evidence="2">6.3.4.13</ecNumber>
    </recommendedName>
    <alternativeName>
        <fullName evidence="10">Glycinamide ribonucleotide synthetase</fullName>
    </alternativeName>
    <alternativeName>
        <fullName evidence="11">Phosphoribosylglycinamide synthetase</fullName>
    </alternativeName>
</protein>
<evidence type="ECO:0000256" key="7">
    <source>
        <dbReference type="ARBA" id="ARBA00022840"/>
    </source>
</evidence>
<gene>
    <name evidence="14" type="ORF">MGWOODY_XGa1392</name>
</gene>
<dbReference type="FunFam" id="3.90.600.10:FF:000001">
    <property type="entry name" value="Trifunctional purine biosynthetic protein adenosine-3"/>
    <property type="match status" value="1"/>
</dbReference>
<dbReference type="Gene3D" id="3.30.470.20">
    <property type="entry name" value="ATP-grasp fold, B domain"/>
    <property type="match status" value="1"/>
</dbReference>
<evidence type="ECO:0000256" key="8">
    <source>
        <dbReference type="ARBA" id="ARBA00023211"/>
    </source>
</evidence>
<dbReference type="EMBL" id="CZRL01000097">
    <property type="protein sequence ID" value="CUS53357.1"/>
    <property type="molecule type" value="Genomic_DNA"/>
</dbReference>
<evidence type="ECO:0000256" key="10">
    <source>
        <dbReference type="ARBA" id="ARBA00042242"/>
    </source>
</evidence>
<dbReference type="PANTHER" id="PTHR43472">
    <property type="entry name" value="PHOSPHORIBOSYLAMINE--GLYCINE LIGASE"/>
    <property type="match status" value="1"/>
</dbReference>
<evidence type="ECO:0000313" key="14">
    <source>
        <dbReference type="EMBL" id="CUS53357.1"/>
    </source>
</evidence>
<evidence type="ECO:0000256" key="6">
    <source>
        <dbReference type="ARBA" id="ARBA00022755"/>
    </source>
</evidence>
<keyword evidence="3 14" id="KW-0436">Ligase</keyword>
<dbReference type="InterPro" id="IPR020559">
    <property type="entry name" value="PRibGlycinamide_synth_CS"/>
</dbReference>
<dbReference type="InterPro" id="IPR020561">
    <property type="entry name" value="PRibGlycinamid_synth_ATP-grasp"/>
</dbReference>
<proteinExistence type="inferred from homology"/>
<evidence type="ECO:0000256" key="2">
    <source>
        <dbReference type="ARBA" id="ARBA00013255"/>
    </source>
</evidence>
<dbReference type="InterPro" id="IPR000115">
    <property type="entry name" value="PRibGlycinamide_synth"/>
</dbReference>
<reference evidence="14" key="1">
    <citation type="submission" date="2015-10" db="EMBL/GenBank/DDBJ databases">
        <authorList>
            <person name="Gilbert D.G."/>
        </authorList>
    </citation>
    <scope>NUCLEOTIDE SEQUENCE</scope>
</reference>
<comment type="pathway">
    <text evidence="1">Purine metabolism; IMP biosynthesis via de novo pathway; N(1)-(5-phospho-D-ribosyl)glycinamide from 5-phospho-alpha-D-ribose 1-diphosphate: step 2/2.</text>
</comment>
<evidence type="ECO:0000256" key="9">
    <source>
        <dbReference type="ARBA" id="ARBA00038345"/>
    </source>
</evidence>
<dbReference type="SUPFAM" id="SSF52440">
    <property type="entry name" value="PreATP-grasp domain"/>
    <property type="match status" value="1"/>
</dbReference>
<dbReference type="SMART" id="SM01209">
    <property type="entry name" value="GARS_A"/>
    <property type="match status" value="1"/>
</dbReference>